<evidence type="ECO:0000313" key="7">
    <source>
        <dbReference type="EMBL" id="PYH47133.1"/>
    </source>
</evidence>
<dbReference type="PANTHER" id="PTHR39608:SF2">
    <property type="entry name" value="MARVEL DOMAIN-CONTAINING PROTEIN"/>
    <property type="match status" value="1"/>
</dbReference>
<feature type="transmembrane region" description="Helical" evidence="5">
    <location>
        <begin position="75"/>
        <end position="99"/>
    </location>
</feature>
<evidence type="ECO:0000259" key="6">
    <source>
        <dbReference type="Pfam" id="PF01284"/>
    </source>
</evidence>
<feature type="domain" description="MARVEL" evidence="6">
    <location>
        <begin position="15"/>
        <end position="134"/>
    </location>
</feature>
<evidence type="ECO:0000256" key="1">
    <source>
        <dbReference type="ARBA" id="ARBA00004141"/>
    </source>
</evidence>
<dbReference type="STRING" id="1450539.A0A318ZRZ6"/>
<organism evidence="7 8">
    <name type="scientific">Aspergillus saccharolyticus JOP 1030-1</name>
    <dbReference type="NCBI Taxonomy" id="1450539"/>
    <lineage>
        <taxon>Eukaryota</taxon>
        <taxon>Fungi</taxon>
        <taxon>Dikarya</taxon>
        <taxon>Ascomycota</taxon>
        <taxon>Pezizomycotina</taxon>
        <taxon>Eurotiomycetes</taxon>
        <taxon>Eurotiomycetidae</taxon>
        <taxon>Eurotiales</taxon>
        <taxon>Aspergillaceae</taxon>
        <taxon>Aspergillus</taxon>
        <taxon>Aspergillus subgen. Circumdati</taxon>
    </lineage>
</organism>
<dbReference type="Proteomes" id="UP000248349">
    <property type="component" value="Unassembled WGS sequence"/>
</dbReference>
<dbReference type="AlphaFoldDB" id="A0A318ZRZ6"/>
<accession>A0A318ZRZ6</accession>
<proteinExistence type="predicted"/>
<dbReference type="OrthoDB" id="20872at2759"/>
<dbReference type="GO" id="GO:0016020">
    <property type="term" value="C:membrane"/>
    <property type="evidence" value="ECO:0007669"/>
    <property type="project" value="UniProtKB-SubCell"/>
</dbReference>
<evidence type="ECO:0000256" key="2">
    <source>
        <dbReference type="ARBA" id="ARBA00022692"/>
    </source>
</evidence>
<keyword evidence="3 5" id="KW-1133">Transmembrane helix</keyword>
<dbReference type="RefSeq" id="XP_025433115.1">
    <property type="nucleotide sequence ID" value="XM_025577267.1"/>
</dbReference>
<dbReference type="GeneID" id="37078496"/>
<evidence type="ECO:0000256" key="3">
    <source>
        <dbReference type="ARBA" id="ARBA00022989"/>
    </source>
</evidence>
<keyword evidence="2 5" id="KW-0812">Transmembrane</keyword>
<feature type="transmembrane region" description="Helical" evidence="5">
    <location>
        <begin position="41"/>
        <end position="63"/>
    </location>
</feature>
<dbReference type="Pfam" id="PF01284">
    <property type="entry name" value="MARVEL"/>
    <property type="match status" value="1"/>
</dbReference>
<evidence type="ECO:0000256" key="5">
    <source>
        <dbReference type="SAM" id="Phobius"/>
    </source>
</evidence>
<feature type="transmembrane region" description="Helical" evidence="5">
    <location>
        <begin position="119"/>
        <end position="144"/>
    </location>
</feature>
<name>A0A318ZRZ6_9EURO</name>
<gene>
    <name evidence="7" type="ORF">BP01DRAFT_380978</name>
</gene>
<reference evidence="7 8" key="1">
    <citation type="submission" date="2016-12" db="EMBL/GenBank/DDBJ databases">
        <title>The genomes of Aspergillus section Nigri reveals drivers in fungal speciation.</title>
        <authorList>
            <consortium name="DOE Joint Genome Institute"/>
            <person name="Vesth T.C."/>
            <person name="Nybo J."/>
            <person name="Theobald S."/>
            <person name="Brandl J."/>
            <person name="Frisvad J.C."/>
            <person name="Nielsen K.F."/>
            <person name="Lyhne E.K."/>
            <person name="Kogle M.E."/>
            <person name="Kuo A."/>
            <person name="Riley R."/>
            <person name="Clum A."/>
            <person name="Nolan M."/>
            <person name="Lipzen A."/>
            <person name="Salamov A."/>
            <person name="Henrissat B."/>
            <person name="Wiebenga A."/>
            <person name="De Vries R.P."/>
            <person name="Grigoriev I.V."/>
            <person name="Mortensen U.H."/>
            <person name="Andersen M.R."/>
            <person name="Baker S.E."/>
        </authorList>
    </citation>
    <scope>NUCLEOTIDE SEQUENCE [LARGE SCALE GENOMIC DNA]</scope>
    <source>
        <strain evidence="7 8">JOP 1030-1</strain>
    </source>
</reference>
<comment type="subcellular location">
    <subcellularLocation>
        <location evidence="1">Membrane</location>
        <topology evidence="1">Multi-pass membrane protein</topology>
    </subcellularLocation>
</comment>
<sequence>MDSFFNHPLGVVAYFPRIIQFISAVIVLGITGWAVRETKTLTVIYTLVIAVVSLVITAVALLFSCMIRRQRWHIWPVLLTDGVMSYLWLVSFVFLAQNFDAVNCRVFLWNGLTACSRKYAAEAFSFIAFFCSLMALGLEIGYIYSAKPKPVPVMQERGAEERLGQNLANAGLM</sequence>
<dbReference type="InterPro" id="IPR008253">
    <property type="entry name" value="Marvel"/>
</dbReference>
<evidence type="ECO:0000313" key="8">
    <source>
        <dbReference type="Proteomes" id="UP000248349"/>
    </source>
</evidence>
<keyword evidence="8" id="KW-1185">Reference proteome</keyword>
<evidence type="ECO:0000256" key="4">
    <source>
        <dbReference type="ARBA" id="ARBA00023136"/>
    </source>
</evidence>
<dbReference type="PANTHER" id="PTHR39608">
    <property type="entry name" value="INTEGRAL MEMBRANE PROTEIN (AFU_ORTHOLOGUE AFUA_5G08640)"/>
    <property type="match status" value="1"/>
</dbReference>
<protein>
    <recommendedName>
        <fullName evidence="6">MARVEL domain-containing protein</fullName>
    </recommendedName>
</protein>
<keyword evidence="4 5" id="KW-0472">Membrane</keyword>
<feature type="transmembrane region" description="Helical" evidence="5">
    <location>
        <begin position="12"/>
        <end position="35"/>
    </location>
</feature>
<dbReference type="EMBL" id="KZ821225">
    <property type="protein sequence ID" value="PYH47133.1"/>
    <property type="molecule type" value="Genomic_DNA"/>
</dbReference>